<evidence type="ECO:0000313" key="3">
    <source>
        <dbReference type="Proteomes" id="UP000245390"/>
    </source>
</evidence>
<protein>
    <submittedName>
        <fullName evidence="2">Uncharacterized protein</fullName>
    </submittedName>
</protein>
<dbReference type="AlphaFoldDB" id="A0A316G8K2"/>
<dbReference type="EMBL" id="QGGV01000003">
    <property type="protein sequence ID" value="PWK56893.1"/>
    <property type="molecule type" value="Genomic_DNA"/>
</dbReference>
<feature type="chain" id="PRO_5016363250" evidence="1">
    <location>
        <begin position="20"/>
        <end position="142"/>
    </location>
</feature>
<evidence type="ECO:0000313" key="2">
    <source>
        <dbReference type="EMBL" id="PWK56893.1"/>
    </source>
</evidence>
<keyword evidence="3" id="KW-1185">Reference proteome</keyword>
<evidence type="ECO:0000256" key="1">
    <source>
        <dbReference type="SAM" id="SignalP"/>
    </source>
</evidence>
<accession>A0A316G8K2</accession>
<keyword evidence="1" id="KW-0732">Signal</keyword>
<dbReference type="Proteomes" id="UP000245390">
    <property type="component" value="Unassembled WGS sequence"/>
</dbReference>
<gene>
    <name evidence="2" type="ORF">C8D95_103127</name>
</gene>
<sequence length="142" mass="15124">MSLVLALLLTLATAAPLGAATLHPASGDRIEIGSEPPLEIFPELVMGWVLSYHAPPGDAPLDMPRVAVKLSALAALSLGVALVLPRRRTPYAPRAVAAVWRILWIIARKPFDRCAERWASRPRRLNSAPASTSSTSATVSPS</sequence>
<reference evidence="2 3" key="1">
    <citation type="submission" date="2018-05" db="EMBL/GenBank/DDBJ databases">
        <title>Genomic Encyclopedia of Type Strains, Phase IV (KMG-IV): sequencing the most valuable type-strain genomes for metagenomic binning, comparative biology and taxonomic classification.</title>
        <authorList>
            <person name="Goeker M."/>
        </authorList>
    </citation>
    <scope>NUCLEOTIDE SEQUENCE [LARGE SCALE GENOMIC DNA]</scope>
    <source>
        <strain evidence="2 3">DSM 103371</strain>
    </source>
</reference>
<feature type="signal peptide" evidence="1">
    <location>
        <begin position="1"/>
        <end position="19"/>
    </location>
</feature>
<organism evidence="2 3">
    <name type="scientific">Silicimonas algicola</name>
    <dbReference type="NCBI Taxonomy" id="1826607"/>
    <lineage>
        <taxon>Bacteria</taxon>
        <taxon>Pseudomonadati</taxon>
        <taxon>Pseudomonadota</taxon>
        <taxon>Alphaproteobacteria</taxon>
        <taxon>Rhodobacterales</taxon>
        <taxon>Paracoccaceae</taxon>
    </lineage>
</organism>
<proteinExistence type="predicted"/>
<name>A0A316G8K2_9RHOB</name>
<comment type="caution">
    <text evidence="2">The sequence shown here is derived from an EMBL/GenBank/DDBJ whole genome shotgun (WGS) entry which is preliminary data.</text>
</comment>